<feature type="compositionally biased region" description="Low complexity" evidence="1">
    <location>
        <begin position="1"/>
        <end position="12"/>
    </location>
</feature>
<dbReference type="AlphaFoldDB" id="Q83W12"/>
<dbReference type="SUPFAM" id="SSF64288">
    <property type="entry name" value="Chorismate lyase-like"/>
    <property type="match status" value="1"/>
</dbReference>
<proteinExistence type="predicted"/>
<name>Q83W12_STRMP</name>
<reference evidence="2" key="5">
    <citation type="submission" date="2003-01" db="EMBL/GenBank/DDBJ databases">
        <authorList>
            <person name="Saugar I."/>
        </authorList>
    </citation>
    <scope>NUCLEOTIDE SEQUENCE</scope>
    <source>
        <strain evidence="2">NRRL3817</strain>
    </source>
</reference>
<dbReference type="InterPro" id="IPR028978">
    <property type="entry name" value="Chorismate_lyase_/UTRA_dom_sf"/>
</dbReference>
<protein>
    <submittedName>
        <fullName evidence="2">Ata7 protein</fullName>
    </submittedName>
</protein>
<evidence type="ECO:0000313" key="2">
    <source>
        <dbReference type="EMBL" id="CAD62201.1"/>
    </source>
</evidence>
<reference evidence="2" key="1">
    <citation type="journal article" date="1995" name="Eur. J. Biochem.">
        <title>The ard1 gene from Streptomyces capreolus encodes a polypeptide of the ABC-transporters superfamily which confers resistance to the aminonucleoside antibiotic A201A.</title>
        <authorList>
            <person name="Barrasa M.I."/>
            <person name="Tercero J.A."/>
            <person name="Lacalle R.A."/>
            <person name="Jimenez A."/>
        </authorList>
    </citation>
    <scope>NUCLEOTIDE SEQUENCE</scope>
    <source>
        <strain evidence="2">NRRL3817</strain>
    </source>
</reference>
<dbReference type="Gene3D" id="3.40.1410.10">
    <property type="entry name" value="Chorismate lyase-like"/>
    <property type="match status" value="1"/>
</dbReference>
<feature type="region of interest" description="Disordered" evidence="1">
    <location>
        <begin position="1"/>
        <end position="26"/>
    </location>
</feature>
<reference evidence="2" key="4">
    <citation type="submission" date="2002-03" db="EMBL/GenBank/DDBJ databases">
        <title>Cloning and heterologous expression of the antibiotic A201A biosynthetic gene cluster.</title>
        <authorList>
            <person name="Sanz E."/>
            <person name="Saugar I."/>
            <person name="Jimenez A."/>
        </authorList>
    </citation>
    <scope>NUCLEOTIDE SEQUENCE</scope>
    <source>
        <strain evidence="2">NRRL3817</strain>
    </source>
</reference>
<reference evidence="2" key="2">
    <citation type="journal article" date="1997" name="Eur. J. Biochem.">
        <title>The aminonucleoside antibiotic A201A is inactivated by a phosphotransferase activity from Streptomyces capreolus NRRL 3817, the producing organism. Isolation and molecular characterization of the relevant encoding gene and its DNA flanking regions.</title>
        <authorList>
            <person name="Barrasa M.I."/>
            <person name="Tercero J.A."/>
            <person name="Jimenez A."/>
        </authorList>
    </citation>
    <scope>NUCLEOTIDE SEQUENCE</scope>
    <source>
        <strain evidence="2">NRRL3817</strain>
    </source>
</reference>
<organism evidence="2">
    <name type="scientific">Saccharothrix mutabilis subsp. capreolus</name>
    <name type="common">Streptomyces capreolus</name>
    <dbReference type="NCBI Taxonomy" id="66854"/>
    <lineage>
        <taxon>Bacteria</taxon>
        <taxon>Bacillati</taxon>
        <taxon>Actinomycetota</taxon>
        <taxon>Actinomycetes</taxon>
        <taxon>Pseudonocardiales</taxon>
        <taxon>Pseudonocardiaceae</taxon>
        <taxon>Saccharothrix</taxon>
    </lineage>
</organism>
<accession>Q83W12</accession>
<sequence length="219" mass="23735">MAEPTATALRGPGATGGGPAAEPHPQDVVSRHFNALDQRPAHLSDLDVALLSPYYRALLTADGTVRLIEAHVLEPVHAHRTHQNRTVLPAGPRHHWLDCEPGTPVVARGVDLVGARTRRRFARAESLLVPARLPARLAERIDRAPAGIGGALDAAHVEHHRELLWNGKEPDGVPMRTYRMMIEGRPAMLISEWFMVAPWRAAPAGTADEALGGPQRGGR</sequence>
<gene>
    <name evidence="2" type="primary">ata7</name>
</gene>
<reference evidence="2" key="3">
    <citation type="journal article" date="2002" name="Eur. J. Biochem.">
        <title>Identification of a set of genes involved in the biosynthesis of the aminonucleoside moiety of antibiotic A201A from Streptomyces capreolus.</title>
        <authorList>
            <person name="Saugar I."/>
            <person name="Sanz E."/>
            <person name="Rubio M.A."/>
            <person name="Espinosa J.C."/>
            <person name="Jimenez A."/>
        </authorList>
    </citation>
    <scope>NUCLEOTIDE SEQUENCE</scope>
    <source>
        <strain evidence="2">NRRL3817</strain>
    </source>
</reference>
<dbReference type="EMBL" id="X84374">
    <property type="protein sequence ID" value="CAD62201.1"/>
    <property type="molecule type" value="Genomic_DNA"/>
</dbReference>
<evidence type="ECO:0000256" key="1">
    <source>
        <dbReference type="SAM" id="MobiDB-lite"/>
    </source>
</evidence>